<dbReference type="STRING" id="1254432.SCE1572_30100"/>
<dbReference type="Gene3D" id="3.40.50.720">
    <property type="entry name" value="NAD(P)-binding Rossmann-like Domain"/>
    <property type="match status" value="1"/>
</dbReference>
<name>S4Y2F7_SORCE</name>
<dbReference type="PATRIC" id="fig|1254432.3.peg.6797"/>
<dbReference type="EMBL" id="CP003969">
    <property type="protein sequence ID" value="AGP38365.1"/>
    <property type="molecule type" value="Genomic_DNA"/>
</dbReference>
<dbReference type="eggNOG" id="COG1944">
    <property type="taxonomic scope" value="Bacteria"/>
</dbReference>
<accession>S4Y2F7</accession>
<evidence type="ECO:0000313" key="3">
    <source>
        <dbReference type="EMBL" id="AGP38365.1"/>
    </source>
</evidence>
<dbReference type="KEGG" id="scu:SCE1572_30100"/>
<dbReference type="HOGENOM" id="CLU_020793_0_0_7"/>
<feature type="domain" description="YcaO" evidence="2">
    <location>
        <begin position="351"/>
        <end position="702"/>
    </location>
</feature>
<dbReference type="Gene3D" id="3.30.1330.230">
    <property type="match status" value="1"/>
</dbReference>
<evidence type="ECO:0000256" key="1">
    <source>
        <dbReference type="SAM" id="MobiDB-lite"/>
    </source>
</evidence>
<dbReference type="OrthoDB" id="5380721at2"/>
<sequence length="739" mass="81014">MLDLDAALCWSPQYSAVELPGERWALLGPSREFVLTAAQLGGLVPEPGGAVVPRALLSAGRPPAENARRLVRLQGLVDAGLLVPAGAIEAGPVTQASRSLEPGGVRAWAERLGWPAATKVFLADHALDGDLPSFDRQCRASGDSWVLVVPYGERPRVGPYFDAREPERPCWVCYAAQLRHNQPLRRWLLHHRGELPRGAPPDTSAGEVDAVFRRIAANGSLFAELAAAPVVFALEGAGQAWIPHPVRRLPQCPGCGSAAAGDGTAHVAERPLVLRSTPARHLDDGGWRVSAPEQTLAGLRAWVSPLTGLFRDCGPLRPQPWGLSVHRVSYGVCPLDRTVVEGASFVDAALGKGMSATQSAASALGEATERLAAHYRGDECILVARPDELPAPAILPGQLVPFSERQYRAFERADSASPDAVLRYREELRLEWTPAWSIGRQALRYVPAGYCYTHAPFDGTRYCRFTSNGGAAGAVVEEAVLQGLFELVERDAVAIWWYNRLERPAIERSASWRADADLVDATIAGQWEWWALDLTHDFELPVAAAVARHRRGGRAAFGFGCHIDARLSLRRALTELCQLIVADDDHEFAFDFDAVAWEPYLLPGRGAPSSRFAAPPSFDRVDLREVILDVVGRAQRRGLDVLVHDYGRPDFPLRTAKVIVPGLNHIWPRLGCRRLYDVPVAMGWLARQKREDELNRTPLRLRSRRAALDDGGRPGSRRRGSWTSRRRGPPWAASPRYVG</sequence>
<reference evidence="3 4" key="1">
    <citation type="journal article" date="2013" name="Sci. Rep.">
        <title>Extraordinary expansion of a Sorangium cellulosum genome from an alkaline milieu.</title>
        <authorList>
            <person name="Han K."/>
            <person name="Li Z.F."/>
            <person name="Peng R."/>
            <person name="Zhu L.P."/>
            <person name="Zhou T."/>
            <person name="Wang L.G."/>
            <person name="Li S.G."/>
            <person name="Zhang X.B."/>
            <person name="Hu W."/>
            <person name="Wu Z.H."/>
            <person name="Qin N."/>
            <person name="Li Y.Z."/>
        </authorList>
    </citation>
    <scope>NUCLEOTIDE SEQUENCE [LARGE SCALE GENOMIC DNA]</scope>
    <source>
        <strain evidence="3 4">So0157-2</strain>
    </source>
</reference>
<feature type="region of interest" description="Disordered" evidence="1">
    <location>
        <begin position="703"/>
        <end position="739"/>
    </location>
</feature>
<dbReference type="Gene3D" id="3.30.160.660">
    <property type="match status" value="1"/>
</dbReference>
<dbReference type="PROSITE" id="PS51664">
    <property type="entry name" value="YCAO"/>
    <property type="match status" value="1"/>
</dbReference>
<organism evidence="3 4">
    <name type="scientific">Sorangium cellulosum So0157-2</name>
    <dbReference type="NCBI Taxonomy" id="1254432"/>
    <lineage>
        <taxon>Bacteria</taxon>
        <taxon>Pseudomonadati</taxon>
        <taxon>Myxococcota</taxon>
        <taxon>Polyangia</taxon>
        <taxon>Polyangiales</taxon>
        <taxon>Polyangiaceae</taxon>
        <taxon>Sorangium</taxon>
    </lineage>
</organism>
<dbReference type="PANTHER" id="PTHR37809:SF1">
    <property type="entry name" value="RIBOSOMAL PROTEIN S12 METHYLTHIOTRANSFERASE ACCESSORY FACTOR YCAO"/>
    <property type="match status" value="1"/>
</dbReference>
<evidence type="ECO:0000313" key="4">
    <source>
        <dbReference type="Proteomes" id="UP000014803"/>
    </source>
</evidence>
<dbReference type="NCBIfam" id="TIGR00702">
    <property type="entry name" value="YcaO-type kinase domain"/>
    <property type="match status" value="1"/>
</dbReference>
<dbReference type="RefSeq" id="WP_020737928.1">
    <property type="nucleotide sequence ID" value="NC_021658.1"/>
</dbReference>
<dbReference type="AlphaFoldDB" id="S4Y2F7"/>
<dbReference type="NCBIfam" id="TIGR03882">
    <property type="entry name" value="cyclo_dehyd_2"/>
    <property type="match status" value="1"/>
</dbReference>
<dbReference type="PANTHER" id="PTHR37809">
    <property type="entry name" value="RIBOSOMAL PROTEIN S12 METHYLTHIOTRANSFERASE ACCESSORY FACTOR YCAO"/>
    <property type="match status" value="1"/>
</dbReference>
<dbReference type="InterPro" id="IPR003776">
    <property type="entry name" value="YcaO-like_dom"/>
</dbReference>
<protein>
    <recommendedName>
        <fullName evidence="2">YcaO domain-containing protein</fullName>
    </recommendedName>
</protein>
<dbReference type="Pfam" id="PF02624">
    <property type="entry name" value="YcaO"/>
    <property type="match status" value="1"/>
</dbReference>
<feature type="compositionally biased region" description="Basic residues" evidence="1">
    <location>
        <begin position="715"/>
        <end position="728"/>
    </location>
</feature>
<dbReference type="Proteomes" id="UP000014803">
    <property type="component" value="Chromosome"/>
</dbReference>
<proteinExistence type="predicted"/>
<dbReference type="InterPro" id="IPR022291">
    <property type="entry name" value="Bacteriocin_synth_cyclodeHase"/>
</dbReference>
<gene>
    <name evidence="3" type="ORF">SCE1572_30100</name>
</gene>
<dbReference type="Gene3D" id="3.30.40.250">
    <property type="match status" value="1"/>
</dbReference>
<evidence type="ECO:0000259" key="2">
    <source>
        <dbReference type="PROSITE" id="PS51664"/>
    </source>
</evidence>